<dbReference type="Pfam" id="PF25967">
    <property type="entry name" value="RND-MFP_C"/>
    <property type="match status" value="1"/>
</dbReference>
<organism evidence="7 8">
    <name type="scientific">Sphingomonas aurantiaca</name>
    <dbReference type="NCBI Taxonomy" id="185949"/>
    <lineage>
        <taxon>Bacteria</taxon>
        <taxon>Pseudomonadati</taxon>
        <taxon>Pseudomonadota</taxon>
        <taxon>Alphaproteobacteria</taxon>
        <taxon>Sphingomonadales</taxon>
        <taxon>Sphingomonadaceae</taxon>
        <taxon>Sphingomonas</taxon>
    </lineage>
</organism>
<keyword evidence="8" id="KW-1185">Reference proteome</keyword>
<dbReference type="Gene3D" id="1.10.287.470">
    <property type="entry name" value="Helix hairpin bin"/>
    <property type="match status" value="1"/>
</dbReference>
<dbReference type="PANTHER" id="PTHR30158:SF3">
    <property type="entry name" value="MULTIDRUG EFFLUX PUMP SUBUNIT ACRA-RELATED"/>
    <property type="match status" value="1"/>
</dbReference>
<evidence type="ECO:0000313" key="8">
    <source>
        <dbReference type="Proteomes" id="UP000244189"/>
    </source>
</evidence>
<feature type="domain" description="Multidrug resistance protein MdtA-like barrel-sandwich hybrid" evidence="4">
    <location>
        <begin position="86"/>
        <end position="226"/>
    </location>
</feature>
<dbReference type="InterPro" id="IPR058624">
    <property type="entry name" value="MdtA-like_HH"/>
</dbReference>
<dbReference type="Gene3D" id="2.40.420.20">
    <property type="match status" value="1"/>
</dbReference>
<reference evidence="7 8" key="1">
    <citation type="submission" date="2018-04" db="EMBL/GenBank/DDBJ databases">
        <title>Genomic Encyclopedia of Type Strains, Phase III (KMG-III): the genomes of soil and plant-associated and newly described type strains.</title>
        <authorList>
            <person name="Whitman W."/>
        </authorList>
    </citation>
    <scope>NUCLEOTIDE SEQUENCE [LARGE SCALE GENOMIC DNA]</scope>
    <source>
        <strain evidence="7 8">MA101b</strain>
    </source>
</reference>
<dbReference type="Pfam" id="PF25876">
    <property type="entry name" value="HH_MFP_RND"/>
    <property type="match status" value="1"/>
</dbReference>
<evidence type="ECO:0000259" key="4">
    <source>
        <dbReference type="Pfam" id="PF25917"/>
    </source>
</evidence>
<proteinExistence type="inferred from homology"/>
<dbReference type="InterPro" id="IPR058626">
    <property type="entry name" value="MdtA-like_b-barrel"/>
</dbReference>
<evidence type="ECO:0000313" key="7">
    <source>
        <dbReference type="EMBL" id="PTQ58479.1"/>
    </source>
</evidence>
<sequence length="402" mass="41942">MPAPARIATPAASASTARAEPAVTMIPSTARVTATLLLTVALAGCGTSKDAMPKMPPSEVGVVTLATQPVTTTTELTGRTTATVTSEVRPQVDGIIKARLFTEGTLVRAGQPLYQIDPRLYRATRDEVAAQLASAQASAATAQAKVKRYGRLQSADAVARQDVDDAVATSRQASASIAQYRATLRTANVNLGFTRVYAPISGRIGRSTYTQGALVTAAQTTALATISQLDPIFVDIQQSSSALYDLRQSLATGEALPASTTVRLSLENGRSYPQTGTIQFGEAVVDTTTGTVTLRARFANPKGLLLPGMFVRLTVPQTMIRNAILAPQQGITRDAKGNATALVVGTDNKVALRQVTTAQAVGDTWIVTAGLKAGDRLIVQGVDKAQPGATVKPVTVKLGTTN</sequence>
<accession>A0A2T5GGL7</accession>
<dbReference type="AlphaFoldDB" id="A0A2T5GGL7"/>
<dbReference type="Proteomes" id="UP000244189">
    <property type="component" value="Unassembled WGS sequence"/>
</dbReference>
<dbReference type="Pfam" id="PF25917">
    <property type="entry name" value="BSH_RND"/>
    <property type="match status" value="1"/>
</dbReference>
<protein>
    <submittedName>
        <fullName evidence="7">Membrane fusion protein (Multidrug efflux system)</fullName>
    </submittedName>
</protein>
<dbReference type="SUPFAM" id="SSF111369">
    <property type="entry name" value="HlyD-like secretion proteins"/>
    <property type="match status" value="1"/>
</dbReference>
<dbReference type="InterPro" id="IPR058625">
    <property type="entry name" value="MdtA-like_BSH"/>
</dbReference>
<feature type="domain" description="Multidrug resistance protein MdtA-like beta-barrel" evidence="5">
    <location>
        <begin position="231"/>
        <end position="315"/>
    </location>
</feature>
<dbReference type="GO" id="GO:0022857">
    <property type="term" value="F:transmembrane transporter activity"/>
    <property type="evidence" value="ECO:0007669"/>
    <property type="project" value="InterPro"/>
</dbReference>
<dbReference type="Gene3D" id="2.40.30.170">
    <property type="match status" value="1"/>
</dbReference>
<feature type="domain" description="Multidrug resistance protein MdtA-like alpha-helical hairpin" evidence="3">
    <location>
        <begin position="126"/>
        <end position="194"/>
    </location>
</feature>
<dbReference type="Pfam" id="PF25944">
    <property type="entry name" value="Beta-barrel_RND"/>
    <property type="match status" value="1"/>
</dbReference>
<evidence type="ECO:0000259" key="3">
    <source>
        <dbReference type="Pfam" id="PF25876"/>
    </source>
</evidence>
<comment type="caution">
    <text evidence="7">The sequence shown here is derived from an EMBL/GenBank/DDBJ whole genome shotgun (WGS) entry which is preliminary data.</text>
</comment>
<dbReference type="InterPro" id="IPR058627">
    <property type="entry name" value="MdtA-like_C"/>
</dbReference>
<dbReference type="PANTHER" id="PTHR30158">
    <property type="entry name" value="ACRA/E-RELATED COMPONENT OF DRUG EFFLUX TRANSPORTER"/>
    <property type="match status" value="1"/>
</dbReference>
<evidence type="ECO:0000259" key="6">
    <source>
        <dbReference type="Pfam" id="PF25967"/>
    </source>
</evidence>
<dbReference type="InterPro" id="IPR006143">
    <property type="entry name" value="RND_pump_MFP"/>
</dbReference>
<dbReference type="Gene3D" id="2.40.50.100">
    <property type="match status" value="1"/>
</dbReference>
<name>A0A2T5GGL7_9SPHN</name>
<dbReference type="FunFam" id="2.40.420.20:FF:000001">
    <property type="entry name" value="Efflux RND transporter periplasmic adaptor subunit"/>
    <property type="match status" value="1"/>
</dbReference>
<comment type="subcellular location">
    <subcellularLocation>
        <location evidence="1">Cell envelope</location>
    </subcellularLocation>
</comment>
<comment type="similarity">
    <text evidence="2">Belongs to the membrane fusion protein (MFP) (TC 8.A.1) family.</text>
</comment>
<dbReference type="GO" id="GO:0015721">
    <property type="term" value="P:bile acid and bile salt transport"/>
    <property type="evidence" value="ECO:0007669"/>
    <property type="project" value="TreeGrafter"/>
</dbReference>
<evidence type="ECO:0000256" key="1">
    <source>
        <dbReference type="ARBA" id="ARBA00004196"/>
    </source>
</evidence>
<feature type="domain" description="Multidrug resistance protein MdtA-like C-terminal permuted SH3" evidence="6">
    <location>
        <begin position="322"/>
        <end position="384"/>
    </location>
</feature>
<evidence type="ECO:0000256" key="2">
    <source>
        <dbReference type="ARBA" id="ARBA00009477"/>
    </source>
</evidence>
<evidence type="ECO:0000259" key="5">
    <source>
        <dbReference type="Pfam" id="PF25944"/>
    </source>
</evidence>
<dbReference type="EMBL" id="QAOG01000008">
    <property type="protein sequence ID" value="PTQ58479.1"/>
    <property type="molecule type" value="Genomic_DNA"/>
</dbReference>
<dbReference type="GO" id="GO:0046677">
    <property type="term" value="P:response to antibiotic"/>
    <property type="evidence" value="ECO:0007669"/>
    <property type="project" value="TreeGrafter"/>
</dbReference>
<gene>
    <name evidence="7" type="ORF">C8J26_3780</name>
</gene>
<dbReference type="GO" id="GO:0005886">
    <property type="term" value="C:plasma membrane"/>
    <property type="evidence" value="ECO:0007669"/>
    <property type="project" value="UniProtKB-SubCell"/>
</dbReference>
<dbReference type="NCBIfam" id="TIGR01730">
    <property type="entry name" value="RND_mfp"/>
    <property type="match status" value="1"/>
</dbReference>